<dbReference type="AlphaFoldDB" id="A0AA51RSF8"/>
<dbReference type="InterPro" id="IPR027417">
    <property type="entry name" value="P-loop_NTPase"/>
</dbReference>
<evidence type="ECO:0000259" key="10">
    <source>
        <dbReference type="PROSITE" id="PS51866"/>
    </source>
</evidence>
<dbReference type="Pfam" id="PF03459">
    <property type="entry name" value="TOBE"/>
    <property type="match status" value="1"/>
</dbReference>
<evidence type="ECO:0000256" key="7">
    <source>
        <dbReference type="ARBA" id="ARBA00023136"/>
    </source>
</evidence>
<dbReference type="EMBL" id="CP133548">
    <property type="protein sequence ID" value="WMS86761.1"/>
    <property type="molecule type" value="Genomic_DNA"/>
</dbReference>
<evidence type="ECO:0000259" key="9">
    <source>
        <dbReference type="PROSITE" id="PS50893"/>
    </source>
</evidence>
<evidence type="ECO:0000256" key="6">
    <source>
        <dbReference type="ARBA" id="ARBA00022967"/>
    </source>
</evidence>
<dbReference type="Proteomes" id="UP001239782">
    <property type="component" value="Chromosome"/>
</dbReference>
<evidence type="ECO:0000256" key="1">
    <source>
        <dbReference type="ARBA" id="ARBA00022448"/>
    </source>
</evidence>
<dbReference type="Gene3D" id="2.40.50.100">
    <property type="match status" value="1"/>
</dbReference>
<dbReference type="Gene3D" id="3.40.50.300">
    <property type="entry name" value="P-loop containing nucleotide triphosphate hydrolases"/>
    <property type="match status" value="1"/>
</dbReference>
<keyword evidence="6" id="KW-1278">Translocase</keyword>
<keyword evidence="5 11" id="KW-0067">ATP-binding</keyword>
<dbReference type="SUPFAM" id="SSF52540">
    <property type="entry name" value="P-loop containing nucleoside triphosphate hydrolases"/>
    <property type="match status" value="1"/>
</dbReference>
<dbReference type="InterPro" id="IPR003593">
    <property type="entry name" value="AAA+_ATPase"/>
</dbReference>
<evidence type="ECO:0000256" key="8">
    <source>
        <dbReference type="PROSITE-ProRule" id="PRU01213"/>
    </source>
</evidence>
<dbReference type="KEGG" id="plei:Q9312_16185"/>
<keyword evidence="3 8" id="KW-0500">Molybdenum</keyword>
<dbReference type="SMART" id="SM00382">
    <property type="entry name" value="AAA"/>
    <property type="match status" value="1"/>
</dbReference>
<feature type="domain" description="ABC transporter" evidence="9">
    <location>
        <begin position="1"/>
        <end position="231"/>
    </location>
</feature>
<dbReference type="InterPro" id="IPR005116">
    <property type="entry name" value="Transp-assoc_OB_typ1"/>
</dbReference>
<dbReference type="InterPro" id="IPR004606">
    <property type="entry name" value="Mop_domain"/>
</dbReference>
<keyword evidence="2" id="KW-1003">Cell membrane</keyword>
<evidence type="ECO:0000313" key="12">
    <source>
        <dbReference type="Proteomes" id="UP001239782"/>
    </source>
</evidence>
<protein>
    <submittedName>
        <fullName evidence="11">ATP-binding cassette domain-containing protein</fullName>
    </submittedName>
</protein>
<keyword evidence="4" id="KW-0547">Nucleotide-binding</keyword>
<dbReference type="GO" id="GO:0005524">
    <property type="term" value="F:ATP binding"/>
    <property type="evidence" value="ECO:0007669"/>
    <property type="project" value="UniProtKB-KW"/>
</dbReference>
<dbReference type="Pfam" id="PF00005">
    <property type="entry name" value="ABC_tran"/>
    <property type="match status" value="1"/>
</dbReference>
<dbReference type="GO" id="GO:0016887">
    <property type="term" value="F:ATP hydrolysis activity"/>
    <property type="evidence" value="ECO:0007669"/>
    <property type="project" value="InterPro"/>
</dbReference>
<dbReference type="PROSITE" id="PS00211">
    <property type="entry name" value="ABC_TRANSPORTER_1"/>
    <property type="match status" value="1"/>
</dbReference>
<proteinExistence type="predicted"/>
<dbReference type="RefSeq" id="WP_309201906.1">
    <property type="nucleotide sequence ID" value="NZ_CP133548.1"/>
</dbReference>
<dbReference type="SUPFAM" id="SSF50331">
    <property type="entry name" value="MOP-like"/>
    <property type="match status" value="1"/>
</dbReference>
<dbReference type="InterPro" id="IPR008995">
    <property type="entry name" value="Mo/tungstate-bd_C_term_dom"/>
</dbReference>
<feature type="domain" description="Mop" evidence="10">
    <location>
        <begin position="290"/>
        <end position="354"/>
    </location>
</feature>
<keyword evidence="7" id="KW-0472">Membrane</keyword>
<reference evidence="11 12" key="1">
    <citation type="submission" date="2023-08" db="EMBL/GenBank/DDBJ databases">
        <title>Pleionea litopenaei sp. nov., isolated from stomach of juvenile Litopenaeus vannamei.</title>
        <authorList>
            <person name="Rho A.M."/>
            <person name="Hwang C.Y."/>
        </authorList>
    </citation>
    <scope>NUCLEOTIDE SEQUENCE [LARGE SCALE GENOMIC DNA]</scope>
    <source>
        <strain evidence="11 12">HL-JVS1</strain>
    </source>
</reference>
<dbReference type="PROSITE" id="PS51866">
    <property type="entry name" value="MOP"/>
    <property type="match status" value="1"/>
</dbReference>
<name>A0AA51RSF8_9GAMM</name>
<evidence type="ECO:0000313" key="11">
    <source>
        <dbReference type="EMBL" id="WMS86761.1"/>
    </source>
</evidence>
<dbReference type="GO" id="GO:0015689">
    <property type="term" value="P:molybdate ion transport"/>
    <property type="evidence" value="ECO:0007669"/>
    <property type="project" value="InterPro"/>
</dbReference>
<dbReference type="InterPro" id="IPR050334">
    <property type="entry name" value="Molybdenum_import_ModC"/>
</dbReference>
<dbReference type="PANTHER" id="PTHR43514:SF4">
    <property type="entry name" value="ABC TRANSPORTER I FAMILY MEMBER 10"/>
    <property type="match status" value="1"/>
</dbReference>
<evidence type="ECO:0000256" key="4">
    <source>
        <dbReference type="ARBA" id="ARBA00022741"/>
    </source>
</evidence>
<gene>
    <name evidence="11" type="ORF">Q9312_16185</name>
</gene>
<dbReference type="PANTHER" id="PTHR43514">
    <property type="entry name" value="ABC TRANSPORTER I FAMILY MEMBER 10"/>
    <property type="match status" value="1"/>
</dbReference>
<evidence type="ECO:0000256" key="5">
    <source>
        <dbReference type="ARBA" id="ARBA00022840"/>
    </source>
</evidence>
<dbReference type="PROSITE" id="PS50893">
    <property type="entry name" value="ABC_TRANSPORTER_2"/>
    <property type="match status" value="1"/>
</dbReference>
<sequence length="354" mass="38893">MSDLMVDISVRRKSFELSLNTELSENKITVVFGPSGSGKSSLLNAIAGTEPCTGTIKTANLNWQSDKHHLSANKRELGYLPQGAELFHHLSVLENIDYGRVRRQFYSEQERDWVVEQLGLKDFVERNVSSLSGGQKQRVAIARAILATKGWLLLDEPLVGLDAINQRKILLALKSIKTAFNLSIIYITHSITELLTIADSVVLLDQGQCIGHAAIEKVVSEYGNVIFDDALPATVFDITVTELMSDFHLAKVEFKELQLIIPDNDYRLAEQYRCVLKANQISISVAQPKQSSTLNVLQGKVLGINASFHPGVSIVDISVSGITLSAAVTNLSVRNLELAPGLKVWCQIKTAALL</sequence>
<organism evidence="11 12">
    <name type="scientific">Pleionea litopenaei</name>
    <dbReference type="NCBI Taxonomy" id="3070815"/>
    <lineage>
        <taxon>Bacteria</taxon>
        <taxon>Pseudomonadati</taxon>
        <taxon>Pseudomonadota</taxon>
        <taxon>Gammaproteobacteria</taxon>
        <taxon>Oceanospirillales</taxon>
        <taxon>Pleioneaceae</taxon>
        <taxon>Pleionea</taxon>
    </lineage>
</organism>
<dbReference type="InterPro" id="IPR003439">
    <property type="entry name" value="ABC_transporter-like_ATP-bd"/>
</dbReference>
<keyword evidence="12" id="KW-1185">Reference proteome</keyword>
<evidence type="ECO:0000256" key="3">
    <source>
        <dbReference type="ARBA" id="ARBA00022505"/>
    </source>
</evidence>
<evidence type="ECO:0000256" key="2">
    <source>
        <dbReference type="ARBA" id="ARBA00022475"/>
    </source>
</evidence>
<keyword evidence="1" id="KW-0813">Transport</keyword>
<accession>A0AA51RSF8</accession>
<dbReference type="InterPro" id="IPR017871">
    <property type="entry name" value="ABC_transporter-like_CS"/>
</dbReference>